<dbReference type="InterPro" id="IPR005481">
    <property type="entry name" value="BC-like_N"/>
</dbReference>
<dbReference type="InterPro" id="IPR051602">
    <property type="entry name" value="ACC_Biotin_Carboxylase"/>
</dbReference>
<evidence type="ECO:0000256" key="4">
    <source>
        <dbReference type="ARBA" id="ARBA00013263"/>
    </source>
</evidence>
<dbReference type="EMBL" id="AP014946">
    <property type="protein sequence ID" value="BAT60882.1"/>
    <property type="molecule type" value="Genomic_DNA"/>
</dbReference>
<sequence length="451" mass="49437">MFDKILIANRGEIALRVLRACKELGVPTVAVHSTADADAMHVRLADESVCIGPPPARDSYLNVYSILAACEITGADAVHPGYGFLSENARFAEILGEHKIHFIGPKPEHIRLMGDKIEAKRTAKKLGIPVVPGSEGGVTTDEEAFKVAKEIGFPLIVKAAAGGGGRGMKVALTEDELPLALSTARTEAKAAFGDDAVYLEKYLQIPRHIEVQILGDGRGNAVHLGERDCSLQRRHQKVWEESPSPALNAEMRSSIGEVCAKAMREMNYLGVGTIEFLFENGEFYFIEMNTRIQVEHPVTEMITEIDLILEQIRVASGAELSLTQDTVTFNGHAIECRINAENAVTFQPSPGRITQYHPPGGLGVRVDSAAYAGYTIPPYYDSLMGKLIVHGKTRTECLMRLRRALDEFVVDGVQTTLPLFRTLVRNPSIIDGDYSIHWLEKWLASGGMDKT</sequence>
<keyword evidence="15" id="KW-0444">Lipid biosynthesis</keyword>
<dbReference type="InterPro" id="IPR011764">
    <property type="entry name" value="Biotin_carboxylation_dom"/>
</dbReference>
<keyword evidence="8 14" id="KW-0547">Nucleotide-binding</keyword>
<evidence type="ECO:0000256" key="3">
    <source>
        <dbReference type="ARBA" id="ARBA00011750"/>
    </source>
</evidence>
<keyword evidence="15" id="KW-0275">Fatty acid biosynthesis</keyword>
<dbReference type="FunFam" id="3.40.50.20:FF:000010">
    <property type="entry name" value="Propionyl-CoA carboxylase subunit alpha"/>
    <property type="match status" value="1"/>
</dbReference>
<evidence type="ECO:0000256" key="15">
    <source>
        <dbReference type="RuleBase" id="RU365063"/>
    </source>
</evidence>
<comment type="catalytic activity">
    <reaction evidence="13 15">
        <text>N(6)-biotinyl-L-lysyl-[protein] + hydrogencarbonate + ATP = N(6)-carboxybiotinyl-L-lysyl-[protein] + ADP + phosphate + H(+)</text>
        <dbReference type="Rhea" id="RHEA:13501"/>
        <dbReference type="Rhea" id="RHEA-COMP:10505"/>
        <dbReference type="Rhea" id="RHEA-COMP:10506"/>
        <dbReference type="ChEBI" id="CHEBI:15378"/>
        <dbReference type="ChEBI" id="CHEBI:17544"/>
        <dbReference type="ChEBI" id="CHEBI:30616"/>
        <dbReference type="ChEBI" id="CHEBI:43474"/>
        <dbReference type="ChEBI" id="CHEBI:83144"/>
        <dbReference type="ChEBI" id="CHEBI:83145"/>
        <dbReference type="ChEBI" id="CHEBI:456216"/>
        <dbReference type="EC" id="6.3.4.14"/>
    </reaction>
</comment>
<evidence type="ECO:0000256" key="7">
    <source>
        <dbReference type="ARBA" id="ARBA00022723"/>
    </source>
</evidence>
<organism evidence="18 19">
    <name type="scientific">Variibacter gotjawalensis</name>
    <dbReference type="NCBI Taxonomy" id="1333996"/>
    <lineage>
        <taxon>Bacteria</taxon>
        <taxon>Pseudomonadati</taxon>
        <taxon>Pseudomonadota</taxon>
        <taxon>Alphaproteobacteria</taxon>
        <taxon>Hyphomicrobiales</taxon>
        <taxon>Nitrobacteraceae</taxon>
        <taxon>Variibacter</taxon>
    </lineage>
</organism>
<evidence type="ECO:0000256" key="9">
    <source>
        <dbReference type="ARBA" id="ARBA00022840"/>
    </source>
</evidence>
<dbReference type="Pfam" id="PF00289">
    <property type="entry name" value="Biotin_carb_N"/>
    <property type="match status" value="1"/>
</dbReference>
<keyword evidence="11 15" id="KW-0092">Biotin</keyword>
<comment type="subunit">
    <text evidence="3 15">Acetyl-CoA carboxylase is a heterohexamer of biotin carboxyl carrier protein, biotin carboxylase and the two subunits of carboxyl transferase in a 2:2 complex.</text>
</comment>
<keyword evidence="15" id="KW-0443">Lipid metabolism</keyword>
<dbReference type="GO" id="GO:0004075">
    <property type="term" value="F:biotin carboxylase activity"/>
    <property type="evidence" value="ECO:0007669"/>
    <property type="project" value="UniProtKB-EC"/>
</dbReference>
<dbReference type="AlphaFoldDB" id="A0A0S3PY85"/>
<dbReference type="InterPro" id="IPR011761">
    <property type="entry name" value="ATP-grasp"/>
</dbReference>
<dbReference type="PANTHER" id="PTHR48095:SF2">
    <property type="entry name" value="BIOTIN CARBOXYLASE, CHLOROPLASTIC"/>
    <property type="match status" value="1"/>
</dbReference>
<dbReference type="GO" id="GO:0006633">
    <property type="term" value="P:fatty acid biosynthetic process"/>
    <property type="evidence" value="ECO:0007669"/>
    <property type="project" value="UniProtKB-KW"/>
</dbReference>
<feature type="domain" description="ATP-grasp" evidence="16">
    <location>
        <begin position="120"/>
        <end position="316"/>
    </location>
</feature>
<dbReference type="PROSITE" id="PS00867">
    <property type="entry name" value="CPSASE_2"/>
    <property type="match status" value="1"/>
</dbReference>
<dbReference type="FunFam" id="3.30.1490.20:FF:000018">
    <property type="entry name" value="Biotin carboxylase"/>
    <property type="match status" value="1"/>
</dbReference>
<dbReference type="KEGG" id="vgo:GJW-30_1_03432"/>
<evidence type="ECO:0000256" key="13">
    <source>
        <dbReference type="ARBA" id="ARBA00048600"/>
    </source>
</evidence>
<dbReference type="GO" id="GO:2001295">
    <property type="term" value="P:malonyl-CoA biosynthetic process"/>
    <property type="evidence" value="ECO:0007669"/>
    <property type="project" value="UniProtKB-UniPathway"/>
</dbReference>
<dbReference type="SMART" id="SM00878">
    <property type="entry name" value="Biotin_carb_C"/>
    <property type="match status" value="1"/>
</dbReference>
<name>A0A0S3PY85_9BRAD</name>
<dbReference type="SUPFAM" id="SSF51246">
    <property type="entry name" value="Rudiment single hybrid motif"/>
    <property type="match status" value="1"/>
</dbReference>
<evidence type="ECO:0000256" key="12">
    <source>
        <dbReference type="ARBA" id="ARBA00033786"/>
    </source>
</evidence>
<dbReference type="InterPro" id="IPR004549">
    <property type="entry name" value="Acetyl_CoA_COase_biotin_COase"/>
</dbReference>
<dbReference type="Pfam" id="PF02786">
    <property type="entry name" value="CPSase_L_D2"/>
    <property type="match status" value="1"/>
</dbReference>
<evidence type="ECO:0000256" key="11">
    <source>
        <dbReference type="ARBA" id="ARBA00023267"/>
    </source>
</evidence>
<evidence type="ECO:0000256" key="2">
    <source>
        <dbReference type="ARBA" id="ARBA00004956"/>
    </source>
</evidence>
<dbReference type="NCBIfam" id="NF006367">
    <property type="entry name" value="PRK08591.1"/>
    <property type="match status" value="1"/>
</dbReference>
<comment type="pathway">
    <text evidence="2 15">Lipid metabolism; malonyl-CoA biosynthesis; malonyl-CoA from acetyl-CoA: step 1/1.</text>
</comment>
<dbReference type="InterPro" id="IPR011054">
    <property type="entry name" value="Rudment_hybrid_motif"/>
</dbReference>
<dbReference type="Gene3D" id="3.30.470.20">
    <property type="entry name" value="ATP-grasp fold, B domain"/>
    <property type="match status" value="1"/>
</dbReference>
<proteinExistence type="predicted"/>
<accession>A0A0S3PY85</accession>
<evidence type="ECO:0000256" key="8">
    <source>
        <dbReference type="ARBA" id="ARBA00022741"/>
    </source>
</evidence>
<evidence type="ECO:0000313" key="19">
    <source>
        <dbReference type="Proteomes" id="UP000236884"/>
    </source>
</evidence>
<dbReference type="Pfam" id="PF02785">
    <property type="entry name" value="Biotin_carb_C"/>
    <property type="match status" value="1"/>
</dbReference>
<gene>
    <name evidence="18" type="primary">accC</name>
    <name evidence="18" type="ORF">GJW-30_1_03432</name>
</gene>
<dbReference type="SUPFAM" id="SSF52440">
    <property type="entry name" value="PreATP-grasp domain"/>
    <property type="match status" value="1"/>
</dbReference>
<keyword evidence="15" id="KW-0276">Fatty acid metabolism</keyword>
<keyword evidence="19" id="KW-1185">Reference proteome</keyword>
<feature type="domain" description="Biotin carboxylation" evidence="17">
    <location>
        <begin position="1"/>
        <end position="444"/>
    </location>
</feature>
<dbReference type="Proteomes" id="UP000236884">
    <property type="component" value="Chromosome"/>
</dbReference>
<evidence type="ECO:0000256" key="14">
    <source>
        <dbReference type="PROSITE-ProRule" id="PRU00409"/>
    </source>
</evidence>
<protein>
    <recommendedName>
        <fullName evidence="5 15">Biotin carboxylase</fullName>
        <ecNumber evidence="4 15">6.3.4.14</ecNumber>
    </recommendedName>
    <alternativeName>
        <fullName evidence="12 15">Acetyl-coenzyme A carboxylase biotin carboxylase subunit A</fullName>
    </alternativeName>
</protein>
<keyword evidence="7" id="KW-0479">Metal-binding</keyword>
<dbReference type="SUPFAM" id="SSF56059">
    <property type="entry name" value="Glutathione synthetase ATP-binding domain-like"/>
    <property type="match status" value="1"/>
</dbReference>
<dbReference type="PROSITE" id="PS50975">
    <property type="entry name" value="ATP_GRASP"/>
    <property type="match status" value="1"/>
</dbReference>
<dbReference type="GO" id="GO:0005524">
    <property type="term" value="F:ATP binding"/>
    <property type="evidence" value="ECO:0007669"/>
    <property type="project" value="UniProtKB-UniRule"/>
</dbReference>
<keyword evidence="10" id="KW-0460">Magnesium</keyword>
<evidence type="ECO:0000313" key="18">
    <source>
        <dbReference type="EMBL" id="BAT60882.1"/>
    </source>
</evidence>
<keyword evidence="9 14" id="KW-0067">ATP-binding</keyword>
<dbReference type="OrthoDB" id="9763189at2"/>
<dbReference type="InterPro" id="IPR005479">
    <property type="entry name" value="CPAse_ATP-bd"/>
</dbReference>
<comment type="function">
    <text evidence="1 15">This protein is a component of the acetyl coenzyme A carboxylase complex; first, biotin carboxylase catalyzes the carboxylation of the carrier protein and then the transcarboxylase transfers the carboxyl group to form malonyl-CoA.</text>
</comment>
<dbReference type="PROSITE" id="PS00866">
    <property type="entry name" value="CPSASE_1"/>
    <property type="match status" value="1"/>
</dbReference>
<dbReference type="PROSITE" id="PS50979">
    <property type="entry name" value="BC"/>
    <property type="match status" value="1"/>
</dbReference>
<keyword evidence="6 15" id="KW-0436">Ligase</keyword>
<dbReference type="RefSeq" id="WP_096357472.1">
    <property type="nucleotide sequence ID" value="NZ_AP014946.1"/>
</dbReference>
<reference evidence="18 19" key="1">
    <citation type="submission" date="2015-08" db="EMBL/GenBank/DDBJ databases">
        <title>Investigation of the bacterial diversity of lava forest soil.</title>
        <authorList>
            <person name="Lee J.S."/>
        </authorList>
    </citation>
    <scope>NUCLEOTIDE SEQUENCE [LARGE SCALE GENOMIC DNA]</scope>
    <source>
        <strain evidence="18 19">GJW-30</strain>
    </source>
</reference>
<evidence type="ECO:0000259" key="16">
    <source>
        <dbReference type="PROSITE" id="PS50975"/>
    </source>
</evidence>
<evidence type="ECO:0000259" key="17">
    <source>
        <dbReference type="PROSITE" id="PS50979"/>
    </source>
</evidence>
<dbReference type="InterPro" id="IPR005482">
    <property type="entry name" value="Biotin_COase_C"/>
</dbReference>
<evidence type="ECO:0000256" key="6">
    <source>
        <dbReference type="ARBA" id="ARBA00022598"/>
    </source>
</evidence>
<dbReference type="GO" id="GO:0046872">
    <property type="term" value="F:metal ion binding"/>
    <property type="evidence" value="ECO:0007669"/>
    <property type="project" value="UniProtKB-KW"/>
</dbReference>
<evidence type="ECO:0000256" key="1">
    <source>
        <dbReference type="ARBA" id="ARBA00003761"/>
    </source>
</evidence>
<dbReference type="EC" id="6.3.4.14" evidence="4 15"/>
<dbReference type="InterPro" id="IPR016185">
    <property type="entry name" value="PreATP-grasp_dom_sf"/>
</dbReference>
<evidence type="ECO:0000256" key="10">
    <source>
        <dbReference type="ARBA" id="ARBA00022842"/>
    </source>
</evidence>
<dbReference type="PANTHER" id="PTHR48095">
    <property type="entry name" value="PYRUVATE CARBOXYLASE SUBUNIT A"/>
    <property type="match status" value="1"/>
</dbReference>
<dbReference type="UniPathway" id="UPA00655">
    <property type="reaction ID" value="UER00711"/>
</dbReference>
<dbReference type="NCBIfam" id="TIGR00514">
    <property type="entry name" value="accC"/>
    <property type="match status" value="1"/>
</dbReference>
<evidence type="ECO:0000256" key="5">
    <source>
        <dbReference type="ARBA" id="ARBA00017242"/>
    </source>
</evidence>